<evidence type="ECO:0000256" key="3">
    <source>
        <dbReference type="ARBA" id="ARBA00022691"/>
    </source>
</evidence>
<dbReference type="CDD" id="cd02440">
    <property type="entry name" value="AdoMet_MTases"/>
    <property type="match status" value="1"/>
</dbReference>
<dbReference type="GO" id="GO:0032259">
    <property type="term" value="P:methylation"/>
    <property type="evidence" value="ECO:0007669"/>
    <property type="project" value="UniProtKB-KW"/>
</dbReference>
<dbReference type="InterPro" id="IPR029063">
    <property type="entry name" value="SAM-dependent_MTases_sf"/>
</dbReference>
<feature type="domain" description="Methyltransferase type 11" evidence="4">
    <location>
        <begin position="49"/>
        <end position="144"/>
    </location>
</feature>
<protein>
    <submittedName>
        <fullName evidence="5">Methyltransferase domain-containing protein</fullName>
    </submittedName>
</protein>
<keyword evidence="1 5" id="KW-0489">Methyltransferase</keyword>
<evidence type="ECO:0000313" key="6">
    <source>
        <dbReference type="Proteomes" id="UP000283734"/>
    </source>
</evidence>
<keyword evidence="2 5" id="KW-0808">Transferase</keyword>
<evidence type="ECO:0000256" key="1">
    <source>
        <dbReference type="ARBA" id="ARBA00022603"/>
    </source>
</evidence>
<keyword evidence="6" id="KW-1185">Reference proteome</keyword>
<evidence type="ECO:0000259" key="4">
    <source>
        <dbReference type="Pfam" id="PF08241"/>
    </source>
</evidence>
<evidence type="ECO:0000313" key="5">
    <source>
        <dbReference type="EMBL" id="RJG16449.1"/>
    </source>
</evidence>
<organism evidence="5 6">
    <name type="scientific">Alcanivorax profundi</name>
    <dbReference type="NCBI Taxonomy" id="2338368"/>
    <lineage>
        <taxon>Bacteria</taxon>
        <taxon>Pseudomonadati</taxon>
        <taxon>Pseudomonadota</taxon>
        <taxon>Gammaproteobacteria</taxon>
        <taxon>Oceanospirillales</taxon>
        <taxon>Alcanivoracaceae</taxon>
        <taxon>Alcanivorax</taxon>
    </lineage>
</organism>
<evidence type="ECO:0000256" key="2">
    <source>
        <dbReference type="ARBA" id="ARBA00022679"/>
    </source>
</evidence>
<accession>A0A418XUS6</accession>
<dbReference type="EMBL" id="QYYA01000005">
    <property type="protein sequence ID" value="RJG16449.1"/>
    <property type="molecule type" value="Genomic_DNA"/>
</dbReference>
<proteinExistence type="predicted"/>
<gene>
    <name evidence="5" type="ORF">D4A39_14435</name>
</gene>
<dbReference type="PANTHER" id="PTHR43464:SF19">
    <property type="entry name" value="UBIQUINONE BIOSYNTHESIS O-METHYLTRANSFERASE, MITOCHONDRIAL"/>
    <property type="match status" value="1"/>
</dbReference>
<dbReference type="SUPFAM" id="SSF53335">
    <property type="entry name" value="S-adenosyl-L-methionine-dependent methyltransferases"/>
    <property type="match status" value="1"/>
</dbReference>
<dbReference type="PANTHER" id="PTHR43464">
    <property type="entry name" value="METHYLTRANSFERASE"/>
    <property type="match status" value="1"/>
</dbReference>
<dbReference type="Gene3D" id="3.40.50.150">
    <property type="entry name" value="Vaccinia Virus protein VP39"/>
    <property type="match status" value="1"/>
</dbReference>
<sequence length="216" mass="23213">MTPEQLAAQLRQPTGADGATVAGNMNSSNQPIIANTYAALTLQGAERLLEIGPGSAGHLPTLLAQAPDLDYTGLDLSADMVKAADALHGFRPGVRFTHGDIRQAPLPENHYHGILAINVVYFWQPLAPALHAIYRHLKPGGQLCLGLRDRQSMSTLPVFEHGFLTYEGPDLMQALADAGFEQPAMTRHPEDSVSVLGQVMHKTGLVVTARKPESQP</sequence>
<reference evidence="5 6" key="1">
    <citation type="submission" date="2018-09" db="EMBL/GenBank/DDBJ databases">
        <title>Alcanivorax profundi sp. nov., isolated from 1000 m-depth seawater of the Mariana Trench.</title>
        <authorList>
            <person name="Liu J."/>
        </authorList>
    </citation>
    <scope>NUCLEOTIDE SEQUENCE [LARGE SCALE GENOMIC DNA]</scope>
    <source>
        <strain evidence="5 6">MTEO17</strain>
    </source>
</reference>
<dbReference type="Pfam" id="PF08241">
    <property type="entry name" value="Methyltransf_11"/>
    <property type="match status" value="1"/>
</dbReference>
<dbReference type="Proteomes" id="UP000283734">
    <property type="component" value="Unassembled WGS sequence"/>
</dbReference>
<name>A0A418XUS6_9GAMM</name>
<dbReference type="InterPro" id="IPR013216">
    <property type="entry name" value="Methyltransf_11"/>
</dbReference>
<dbReference type="OrthoDB" id="9760689at2"/>
<dbReference type="RefSeq" id="WP_119918465.1">
    <property type="nucleotide sequence ID" value="NZ_QYYA01000005.1"/>
</dbReference>
<dbReference type="GO" id="GO:0008757">
    <property type="term" value="F:S-adenosylmethionine-dependent methyltransferase activity"/>
    <property type="evidence" value="ECO:0007669"/>
    <property type="project" value="InterPro"/>
</dbReference>
<keyword evidence="3" id="KW-0949">S-adenosyl-L-methionine</keyword>
<comment type="caution">
    <text evidence="5">The sequence shown here is derived from an EMBL/GenBank/DDBJ whole genome shotgun (WGS) entry which is preliminary data.</text>
</comment>
<dbReference type="AlphaFoldDB" id="A0A418XUS6"/>